<sequence length="127" mass="14333">MTRIAKQEVLPRVGMTRIGKQGVMARVGRTRIVMHGRLPRGNSALDRELAIVLVGLGVWLDIESDRAGHHSISSEDKSPRPRRELQSKKARRRRSESTEDRRSPDDRGNYGRMIIKSRLDPVGEPTG</sequence>
<name>A0AA39SC31_ACESA</name>
<dbReference type="EMBL" id="JAUESC010000382">
    <property type="protein sequence ID" value="KAK0586785.1"/>
    <property type="molecule type" value="Genomic_DNA"/>
</dbReference>
<feature type="region of interest" description="Disordered" evidence="1">
    <location>
        <begin position="67"/>
        <end position="127"/>
    </location>
</feature>
<evidence type="ECO:0000256" key="1">
    <source>
        <dbReference type="SAM" id="MobiDB-lite"/>
    </source>
</evidence>
<organism evidence="2 3">
    <name type="scientific">Acer saccharum</name>
    <name type="common">Sugar maple</name>
    <dbReference type="NCBI Taxonomy" id="4024"/>
    <lineage>
        <taxon>Eukaryota</taxon>
        <taxon>Viridiplantae</taxon>
        <taxon>Streptophyta</taxon>
        <taxon>Embryophyta</taxon>
        <taxon>Tracheophyta</taxon>
        <taxon>Spermatophyta</taxon>
        <taxon>Magnoliopsida</taxon>
        <taxon>eudicotyledons</taxon>
        <taxon>Gunneridae</taxon>
        <taxon>Pentapetalae</taxon>
        <taxon>rosids</taxon>
        <taxon>malvids</taxon>
        <taxon>Sapindales</taxon>
        <taxon>Sapindaceae</taxon>
        <taxon>Hippocastanoideae</taxon>
        <taxon>Acereae</taxon>
        <taxon>Acer</taxon>
    </lineage>
</organism>
<feature type="compositionally biased region" description="Basic and acidic residues" evidence="1">
    <location>
        <begin position="95"/>
        <end position="109"/>
    </location>
</feature>
<comment type="caution">
    <text evidence="2">The sequence shown here is derived from an EMBL/GenBank/DDBJ whole genome shotgun (WGS) entry which is preliminary data.</text>
</comment>
<dbReference type="AlphaFoldDB" id="A0AA39SC31"/>
<reference evidence="2" key="2">
    <citation type="submission" date="2023-06" db="EMBL/GenBank/DDBJ databases">
        <authorList>
            <person name="Swenson N.G."/>
            <person name="Wegrzyn J.L."/>
            <person name="Mcevoy S.L."/>
        </authorList>
    </citation>
    <scope>NUCLEOTIDE SEQUENCE</scope>
    <source>
        <strain evidence="2">NS2018</strain>
        <tissue evidence="2">Leaf</tissue>
    </source>
</reference>
<evidence type="ECO:0000313" key="3">
    <source>
        <dbReference type="Proteomes" id="UP001168877"/>
    </source>
</evidence>
<keyword evidence="3" id="KW-1185">Reference proteome</keyword>
<dbReference type="Proteomes" id="UP001168877">
    <property type="component" value="Unassembled WGS sequence"/>
</dbReference>
<reference evidence="2" key="1">
    <citation type="journal article" date="2022" name="Plant J.">
        <title>Strategies of tolerance reflected in two North American maple genomes.</title>
        <authorList>
            <person name="McEvoy S.L."/>
            <person name="Sezen U.U."/>
            <person name="Trouern-Trend A."/>
            <person name="McMahon S.M."/>
            <person name="Schaberg P.G."/>
            <person name="Yang J."/>
            <person name="Wegrzyn J.L."/>
            <person name="Swenson N.G."/>
        </authorList>
    </citation>
    <scope>NUCLEOTIDE SEQUENCE</scope>
    <source>
        <strain evidence="2">NS2018</strain>
    </source>
</reference>
<gene>
    <name evidence="2" type="ORF">LWI29_012265</name>
</gene>
<accession>A0AA39SC31</accession>
<evidence type="ECO:0000313" key="2">
    <source>
        <dbReference type="EMBL" id="KAK0586785.1"/>
    </source>
</evidence>
<proteinExistence type="predicted"/>
<feature type="compositionally biased region" description="Basic and acidic residues" evidence="1">
    <location>
        <begin position="67"/>
        <end position="87"/>
    </location>
</feature>
<protein>
    <submittedName>
        <fullName evidence="2">Uncharacterized protein</fullName>
    </submittedName>
</protein>